<dbReference type="Proteomes" id="UP000056502">
    <property type="component" value="Chromosome I"/>
</dbReference>
<dbReference type="PATRIC" id="fig|1279460.3.peg.2133"/>
<protein>
    <submittedName>
        <fullName evidence="1">Uncharacterized protein</fullName>
    </submittedName>
</protein>
<name>A0A0M4NW24_LEPIR</name>
<sequence length="75" mass="8539">MPQFAESANARKAVEKPLNVGTPMKMKFVNRVYAAIREVLRKGWRTLGPFSTASGAVVEIYERFFSLTEKHTFCK</sequence>
<dbReference type="EMBL" id="CP012603">
    <property type="protein sequence ID" value="ALE39299.1"/>
    <property type="molecule type" value="Genomic_DNA"/>
</dbReference>
<evidence type="ECO:0000313" key="2">
    <source>
        <dbReference type="Proteomes" id="UP000056502"/>
    </source>
</evidence>
<dbReference type="AlphaFoldDB" id="A0A0M4NW24"/>
<proteinExistence type="predicted"/>
<evidence type="ECO:0000313" key="1">
    <source>
        <dbReference type="EMBL" id="ALE39299.1"/>
    </source>
</evidence>
<dbReference type="RefSeq" id="WP_001971353.1">
    <property type="nucleotide sequence ID" value="NZ_CP012603.1"/>
</dbReference>
<reference evidence="1 2" key="1">
    <citation type="journal article" date="2015" name="Genome Announc.">
        <title>Whole-Genome Sequence of Leptospira interrogans Serovar Hardjo Subtype Hardjoprajitno Strain Norma, Isolated from Cattle in a Leptospirosis Outbreak in Brazil.</title>
        <authorList>
            <person name="Cosate M.R."/>
            <person name="Soares S.C."/>
            <person name="Mendes T.A."/>
            <person name="Raittz R.T."/>
            <person name="Moreira E.C."/>
            <person name="Leite R."/>
            <person name="Fernandes G.R."/>
            <person name="Haddad J.P."/>
            <person name="Ortega J.M."/>
        </authorList>
    </citation>
    <scope>NUCLEOTIDE SEQUENCE [LARGE SCALE GENOMIC DNA]</scope>
    <source>
        <strain evidence="1 2">Norma</strain>
    </source>
</reference>
<organism evidence="1">
    <name type="scientific">Leptospira interrogans serovar Hardjo str. Norma</name>
    <dbReference type="NCBI Taxonomy" id="1279460"/>
    <lineage>
        <taxon>Bacteria</taxon>
        <taxon>Pseudomonadati</taxon>
        <taxon>Spirochaetota</taxon>
        <taxon>Spirochaetia</taxon>
        <taxon>Leptospirales</taxon>
        <taxon>Leptospiraceae</taxon>
        <taxon>Leptospira</taxon>
    </lineage>
</organism>
<accession>A0A0M4NW24</accession>
<gene>
    <name evidence="1" type="ORF">G436_2116</name>
</gene>